<dbReference type="PRINTS" id="PR00344">
    <property type="entry name" value="BCTRLSENSOR"/>
</dbReference>
<dbReference type="Pfam" id="PF01590">
    <property type="entry name" value="GAF"/>
    <property type="match status" value="1"/>
</dbReference>
<dbReference type="CDD" id="cd14014">
    <property type="entry name" value="STKc_PknB_like"/>
    <property type="match status" value="1"/>
</dbReference>
<dbReference type="PROSITE" id="PS50011">
    <property type="entry name" value="PROTEIN_KINASE_DOM"/>
    <property type="match status" value="1"/>
</dbReference>
<dbReference type="SUPFAM" id="SSF52540">
    <property type="entry name" value="P-loop containing nucleoside triphosphate hydrolases"/>
    <property type="match status" value="1"/>
</dbReference>
<dbReference type="InterPro" id="IPR029016">
    <property type="entry name" value="GAF-like_dom_sf"/>
</dbReference>
<dbReference type="Gene3D" id="1.10.510.10">
    <property type="entry name" value="Transferase(Phosphotransferase) domain 1"/>
    <property type="match status" value="1"/>
</dbReference>
<evidence type="ECO:0000256" key="2">
    <source>
        <dbReference type="ARBA" id="ARBA00012438"/>
    </source>
</evidence>
<feature type="domain" description="Protein kinase" evidence="6">
    <location>
        <begin position="6"/>
        <end position="272"/>
    </location>
</feature>
<comment type="catalytic activity">
    <reaction evidence="1">
        <text>ATP + protein L-histidine = ADP + protein N-phospho-L-histidine.</text>
        <dbReference type="EC" id="2.7.13.3"/>
    </reaction>
</comment>
<keyword evidence="3" id="KW-0597">Phosphoprotein</keyword>
<keyword evidence="4" id="KW-0175">Coiled coil</keyword>
<feature type="compositionally biased region" description="Basic and acidic residues" evidence="5">
    <location>
        <begin position="1287"/>
        <end position="1296"/>
    </location>
</feature>
<feature type="region of interest" description="Disordered" evidence="5">
    <location>
        <begin position="1803"/>
        <end position="1822"/>
    </location>
</feature>
<dbReference type="InterPro" id="IPR041664">
    <property type="entry name" value="AAA_16"/>
</dbReference>
<proteinExistence type="predicted"/>
<dbReference type="RefSeq" id="WP_206720674.1">
    <property type="nucleotide sequence ID" value="NZ_CP071090.1"/>
</dbReference>
<dbReference type="InterPro" id="IPR005467">
    <property type="entry name" value="His_kinase_dom"/>
</dbReference>
<dbReference type="InterPro" id="IPR011009">
    <property type="entry name" value="Kinase-like_dom_sf"/>
</dbReference>
<dbReference type="SUPFAM" id="SSF55781">
    <property type="entry name" value="GAF domain-like"/>
    <property type="match status" value="1"/>
</dbReference>
<dbReference type="EC" id="2.7.13.3" evidence="2"/>
<dbReference type="Pfam" id="PF00069">
    <property type="entry name" value="Pkinase"/>
    <property type="match status" value="1"/>
</dbReference>
<dbReference type="InterPro" id="IPR003018">
    <property type="entry name" value="GAF"/>
</dbReference>
<dbReference type="InterPro" id="IPR003661">
    <property type="entry name" value="HisK_dim/P_dom"/>
</dbReference>
<dbReference type="PANTHER" id="PTHR43642:SF1">
    <property type="entry name" value="HYBRID SIGNAL TRANSDUCTION HISTIDINE KINASE G"/>
    <property type="match status" value="1"/>
</dbReference>
<dbReference type="InterPro" id="IPR000719">
    <property type="entry name" value="Prot_kinase_dom"/>
</dbReference>
<evidence type="ECO:0000256" key="5">
    <source>
        <dbReference type="SAM" id="MobiDB-lite"/>
    </source>
</evidence>
<keyword evidence="9" id="KW-1185">Reference proteome</keyword>
<dbReference type="SUPFAM" id="SSF47384">
    <property type="entry name" value="Homodimeric domain of signal transducing histidine kinase"/>
    <property type="match status" value="1"/>
</dbReference>
<reference evidence="8 9" key="1">
    <citation type="submission" date="2021-02" db="EMBL/GenBank/DDBJ databases">
        <title>De Novo genome assembly of isolated myxobacteria.</title>
        <authorList>
            <person name="Stevens D.C."/>
        </authorList>
    </citation>
    <scope>NUCLEOTIDE SEQUENCE [LARGE SCALE GENOMIC DNA]</scope>
    <source>
        <strain evidence="9">SCPEA02</strain>
    </source>
</reference>
<dbReference type="Gene3D" id="1.10.287.130">
    <property type="match status" value="1"/>
</dbReference>
<name>A0ABX7NKX0_9BACT</name>
<evidence type="ECO:0000259" key="6">
    <source>
        <dbReference type="PROSITE" id="PS50011"/>
    </source>
</evidence>
<dbReference type="SMART" id="SM00387">
    <property type="entry name" value="HATPase_c"/>
    <property type="match status" value="1"/>
</dbReference>
<feature type="coiled-coil region" evidence="4">
    <location>
        <begin position="1478"/>
        <end position="1541"/>
    </location>
</feature>
<dbReference type="SUPFAM" id="SSF56112">
    <property type="entry name" value="Protein kinase-like (PK-like)"/>
    <property type="match status" value="1"/>
</dbReference>
<dbReference type="Gene3D" id="3.40.50.300">
    <property type="entry name" value="P-loop containing nucleotide triphosphate hydrolases"/>
    <property type="match status" value="1"/>
</dbReference>
<dbReference type="InterPro" id="IPR053159">
    <property type="entry name" value="Hybrid_Histidine_Kinase"/>
</dbReference>
<dbReference type="InterPro" id="IPR027417">
    <property type="entry name" value="P-loop_NTPase"/>
</dbReference>
<gene>
    <name evidence="8" type="ORF">JY651_27465</name>
</gene>
<evidence type="ECO:0000313" key="9">
    <source>
        <dbReference type="Proteomes" id="UP000662747"/>
    </source>
</evidence>
<dbReference type="CDD" id="cd00082">
    <property type="entry name" value="HisKA"/>
    <property type="match status" value="1"/>
</dbReference>
<dbReference type="Pfam" id="PF02518">
    <property type="entry name" value="HATPase_c"/>
    <property type="match status" value="1"/>
</dbReference>
<feature type="region of interest" description="Disordered" evidence="5">
    <location>
        <begin position="1287"/>
        <end position="1306"/>
    </location>
</feature>
<feature type="domain" description="Histidine kinase" evidence="7">
    <location>
        <begin position="1560"/>
        <end position="1806"/>
    </location>
</feature>
<sequence>MRIPGYMLVRELHQSPRTRVHRAVRERDGLPVVLKTLQPRYHGPQELAGLQREYYLLERLKLPGVILTYGLERWEDQLALVLEDCGGEALSLQCGQAPVSLETFFKVALGITRPLIELHRHVIHKNLNPRNILWNARTEEVRLIDFGIASEISHEHQVLQAPRMLEGSLPYLSPEQTGRMSRNLDCRSDLYSLGITFYELLTGQRPFTAADPMQWIHCHIARLPPPPRQLQPALPEMLSQLVLRLLAKDPEDRYQSAHGLWRDLEECQRQWHARGDISRFSLSRHDTLARFQIPQRLYGRGAEVRALLDAFEETANGGVRMVLVTGNAGAGKSALVGEVHKPVVQRRGFFAEGKFEQFQRHVPYAAFAQALQGLAAELLSEPEERLAHWKRELLQALGPNGQLVIQLVPQLEHILGAQPPVVPLNATEEQNRALVTFHNLIEVLARKSHPLVLFLDDLQWSDAPTLTLLRSLLASRDIESLLLVGAWRDNEIQPGHPVLLALEELEKAFQLQRVQLSPLTPDTVNQLISDTLHTPLEATLPLALLVHRQTEGNPFFVNELLKDLHREGLIHFSHGDECWKWELERISQVQVSDNVVEFMLGRLQQLPAETQELLKLAACIGNQFELRTLASVSGRTPAAAAGGLWEALREGIVMPLDASYRLLHMGDKALGAEGADVRVRYQFQHDRVQQAAYSLIPPEERKATHLHLGRQMLQEASPAEREERLLPIVQQLNEGRELIDAPAERLELAQLNLAAARRARAAAAYRPAFQHLAVAVQVLPENAWAQHFELTFEVYKSYAACAYLCGELAAAESTCGLLLERAATRLRKAEVLAMQLAQYNFCDRMDESIDAGLRGLRLLGIRMSPRPSMASVLKGVLTARLSLGRRSVAGLAHQPPIVDPEVRLQMRLLADLMSPAYLTGNDALFASAILRHASLALRSGHCDESALAYIDYGVLLAGMGDLRRAHEFGRLALELIEAGDLQEWRCRALTLYALFCHSWNGHWSELNSLFKRAITAGSQSGDLFYAAFACSFVNLFDPGVELQAALDEQHNYLALIEQSRYQNARHAAQLNRQLWLALRGETASPLTLDDATFTEAAALQHMRQVRYLSGVAILHLHKLKLSVLHDAPEQGWEELHRADEYIQALAGAPYMVEFCLHGFLTCVALANRGGRQGRRARRRLGRFHAQMRRWAAHCPENFRQYALLMEAERARLDGRTLEANSRYQEAIAAAREGGFLRHQALVCERAARHYLAQGLAAEGRAAMRDAHRAYAGWGALAKVRALEQRHPELREREEPSRAGAQGLVPSSSVGPDGLVLDIDTIFKAHQTISGEVVLERLLTRLLHIVTENAGADTCQLVLEDDATQALRVQASLSPSGLRVLQDQPLEACDWVPISLIRYVARSQTSVVLGDASRAEEIQRDSYFQTHRPRSVLALPIVNQGRSQGVLYLENHLTTDAFTPARIEVLQILSTQAAISIHNARLYADLRNTSERLQASNQQLEEYSHTLAQRVEERTHQLRATNEELRGRNEELDLALQQLRTTQRQLITQEKLASLGSLTAGIAHELRNPLNFVTNFAQTSTELTEELAEGLQQHPQGLPPEVSRELKDTLGMLRQNLVRISDHGRRASEIIGAMMLHARQAPKTWETADLNATVADSLNLARHAGRAKDSTLDVRFETEYGDGVGALVLLVQDMKRVFINLVNNAFYAMHERRQREGAAYQPVLKVVTGGDAAFAEVRLRDNGTGIPRELMDKVLIPFFTTKPRGEGTGLGLSICHDIVVQLHGGKLEVESEPGEYTEIRIRLPRRAATPPPPNEGASLLVPE</sequence>
<protein>
    <recommendedName>
        <fullName evidence="2">histidine kinase</fullName>
        <ecNumber evidence="2">2.7.13.3</ecNumber>
    </recommendedName>
</protein>
<dbReference type="Gene3D" id="3.30.450.40">
    <property type="match status" value="1"/>
</dbReference>
<evidence type="ECO:0000256" key="4">
    <source>
        <dbReference type="SAM" id="Coils"/>
    </source>
</evidence>
<dbReference type="PANTHER" id="PTHR43642">
    <property type="entry name" value="HYBRID SIGNAL TRANSDUCTION HISTIDINE KINASE G"/>
    <property type="match status" value="1"/>
</dbReference>
<organism evidence="8 9">
    <name type="scientific">Pyxidicoccus parkwayensis</name>
    <dbReference type="NCBI Taxonomy" id="2813578"/>
    <lineage>
        <taxon>Bacteria</taxon>
        <taxon>Pseudomonadati</taxon>
        <taxon>Myxococcota</taxon>
        <taxon>Myxococcia</taxon>
        <taxon>Myxococcales</taxon>
        <taxon>Cystobacterineae</taxon>
        <taxon>Myxococcaceae</taxon>
        <taxon>Pyxidicoccus</taxon>
    </lineage>
</organism>
<dbReference type="InterPro" id="IPR036890">
    <property type="entry name" value="HATPase_C_sf"/>
</dbReference>
<dbReference type="SUPFAM" id="SSF55874">
    <property type="entry name" value="ATPase domain of HSP90 chaperone/DNA topoisomerase II/histidine kinase"/>
    <property type="match status" value="1"/>
</dbReference>
<evidence type="ECO:0000259" key="7">
    <source>
        <dbReference type="PROSITE" id="PS50109"/>
    </source>
</evidence>
<dbReference type="SMART" id="SM00388">
    <property type="entry name" value="HisKA"/>
    <property type="match status" value="1"/>
</dbReference>
<dbReference type="SMART" id="SM00065">
    <property type="entry name" value="GAF"/>
    <property type="match status" value="1"/>
</dbReference>
<dbReference type="EMBL" id="CP071090">
    <property type="protein sequence ID" value="QSQ19086.1"/>
    <property type="molecule type" value="Genomic_DNA"/>
</dbReference>
<dbReference type="Gene3D" id="3.30.565.10">
    <property type="entry name" value="Histidine kinase-like ATPase, C-terminal domain"/>
    <property type="match status" value="1"/>
</dbReference>
<dbReference type="InterPro" id="IPR003594">
    <property type="entry name" value="HATPase_dom"/>
</dbReference>
<dbReference type="InterPro" id="IPR004358">
    <property type="entry name" value="Sig_transdc_His_kin-like_C"/>
</dbReference>
<dbReference type="Pfam" id="PF13191">
    <property type="entry name" value="AAA_16"/>
    <property type="match status" value="1"/>
</dbReference>
<dbReference type="Proteomes" id="UP000662747">
    <property type="component" value="Chromosome"/>
</dbReference>
<evidence type="ECO:0000313" key="8">
    <source>
        <dbReference type="EMBL" id="QSQ19086.1"/>
    </source>
</evidence>
<accession>A0ABX7NKX0</accession>
<dbReference type="PROSITE" id="PS50109">
    <property type="entry name" value="HIS_KIN"/>
    <property type="match status" value="1"/>
</dbReference>
<evidence type="ECO:0000256" key="1">
    <source>
        <dbReference type="ARBA" id="ARBA00000085"/>
    </source>
</evidence>
<dbReference type="InterPro" id="IPR036097">
    <property type="entry name" value="HisK_dim/P_sf"/>
</dbReference>
<evidence type="ECO:0000256" key="3">
    <source>
        <dbReference type="ARBA" id="ARBA00022553"/>
    </source>
</evidence>